<dbReference type="InterPro" id="IPR021109">
    <property type="entry name" value="Peptidase_aspartic_dom_sf"/>
</dbReference>
<feature type="compositionally biased region" description="Pro residues" evidence="3">
    <location>
        <begin position="842"/>
        <end position="852"/>
    </location>
</feature>
<feature type="compositionally biased region" description="Pro residues" evidence="3">
    <location>
        <begin position="13"/>
        <end position="25"/>
    </location>
</feature>
<feature type="region of interest" description="Disordered" evidence="3">
    <location>
        <begin position="87"/>
        <end position="109"/>
    </location>
</feature>
<reference evidence="5" key="1">
    <citation type="submission" date="2022-07" db="EMBL/GenBank/DDBJ databases">
        <title>The genome of Lyophyllum shimeji provides insight into the initial evolution of ectomycorrhizal fungal genome.</title>
        <authorList>
            <person name="Kobayashi Y."/>
            <person name="Shibata T."/>
            <person name="Hirakawa H."/>
            <person name="Shigenobu S."/>
            <person name="Nishiyama T."/>
            <person name="Yamada A."/>
            <person name="Hasebe M."/>
            <person name="Kawaguchi M."/>
        </authorList>
    </citation>
    <scope>NUCLEOTIDE SEQUENCE</scope>
    <source>
        <strain evidence="5">AT787</strain>
    </source>
</reference>
<feature type="compositionally biased region" description="Pro residues" evidence="3">
    <location>
        <begin position="871"/>
        <end position="880"/>
    </location>
</feature>
<evidence type="ECO:0000256" key="3">
    <source>
        <dbReference type="SAM" id="MobiDB-lite"/>
    </source>
</evidence>
<organism evidence="5 6">
    <name type="scientific">Lyophyllum shimeji</name>
    <name type="common">Hon-shimeji</name>
    <name type="synonym">Tricholoma shimeji</name>
    <dbReference type="NCBI Taxonomy" id="47721"/>
    <lineage>
        <taxon>Eukaryota</taxon>
        <taxon>Fungi</taxon>
        <taxon>Dikarya</taxon>
        <taxon>Basidiomycota</taxon>
        <taxon>Agaricomycotina</taxon>
        <taxon>Agaricomycetes</taxon>
        <taxon>Agaricomycetidae</taxon>
        <taxon>Agaricales</taxon>
        <taxon>Tricholomatineae</taxon>
        <taxon>Lyophyllaceae</taxon>
        <taxon>Lyophyllum</taxon>
    </lineage>
</organism>
<dbReference type="InterPro" id="IPR032567">
    <property type="entry name" value="RTL1-rel"/>
</dbReference>
<feature type="region of interest" description="Disordered" evidence="3">
    <location>
        <begin position="388"/>
        <end position="409"/>
    </location>
</feature>
<dbReference type="SUPFAM" id="SSF50630">
    <property type="entry name" value="Acid proteases"/>
    <property type="match status" value="1"/>
</dbReference>
<dbReference type="Proteomes" id="UP001063166">
    <property type="component" value="Unassembled WGS sequence"/>
</dbReference>
<feature type="region of interest" description="Disordered" evidence="3">
    <location>
        <begin position="1"/>
        <end position="25"/>
    </location>
</feature>
<dbReference type="GO" id="GO:0006397">
    <property type="term" value="P:mRNA processing"/>
    <property type="evidence" value="ECO:0007669"/>
    <property type="project" value="UniProtKB-KW"/>
</dbReference>
<dbReference type="SUPFAM" id="SSF56672">
    <property type="entry name" value="DNA/RNA polymerases"/>
    <property type="match status" value="1"/>
</dbReference>
<dbReference type="AlphaFoldDB" id="A0A9P3PVV4"/>
<evidence type="ECO:0000313" key="6">
    <source>
        <dbReference type="Proteomes" id="UP001063166"/>
    </source>
</evidence>
<dbReference type="PANTHER" id="PTHR15503">
    <property type="entry name" value="LDOC1 RELATED"/>
    <property type="match status" value="1"/>
</dbReference>
<dbReference type="Pfam" id="PF03732">
    <property type="entry name" value="Retrotrans_gag"/>
    <property type="match status" value="1"/>
</dbReference>
<evidence type="ECO:0000259" key="4">
    <source>
        <dbReference type="PROSITE" id="PS50158"/>
    </source>
</evidence>
<sequence>MYSTRAASGSRPLIPPDSALPPPASVLPPPASMLVPPDSPFLHRRIPDSRFIVAPRAPHITIQFLQGKGSLDLFSLDLPLPASCGTLDPSAIPSPRTEAGNSGTKGKGSVSFAPPPVQPLPPPAPDLNILVGMLVENQTALQKNLVDVMQEVARHPVIEAPALTATPLRGNTVKLRNARIFSRKHMDVTPFLSEIKRIIDFNPASFVDDRSKILFVGLNLKDGIPIEWFNHLENSQSPLLWDWTAFLATFRKKFADPSLITTADQRLDALRQTGSAHYYLTSFMEIASHLDMTEQTKISRFMKGLKPIIKDHLVNIVDRPSTLEAWEPFIISVDTNLHQREVERRLEHGNSYHKRHTKDFNTTAYVPSKTVAPSSSLDVVPMDIDAITPSTSATTTSRPSAPRGKLTAAEREDRFKNNLCLYCGRSGHAVKDCRTRAAKHGTADPRLPISVPRRPARAPFTKAPTGEWIAATTRAPVFRLPNHVRLDPKNRDHFFIAISLHFPKRKPIRTYAFIDCGSSDSHIGDAFATRHSLTRIPKPSPIPIYTIDDRPLTSGLLTHDVITQLKVCDHSERIQLGVVSMPYPVLLGLKWLRQHNPSVNWTRGHLTLSCCGANHDFPVTAFMYSTRAASGSRPLIPPASAGLRTSPAGLRAHPAGLLVPPPSDPGFAAHRCATSAAHYYTVFTRQGLLRLVLFGSPLASFVLVTPSARSDTPLVGSVGLGQRLNNKPPSAIMKVLAAHRAKAPPPFPNYTSANAGSIASILRPPIRNGLSRAELKSIWSCPPPPTFGPRNKPLHIACVSPQRFRKYAKTQPVSFIWYTSNDELEVRINALSFPPSDLTDPDLPPPEPPPLPSDFRSRSSDAPPTIAATDAPPPEPPPIPTLDNRAFIRDTTNEVLTLVPEKYHSFLDVFDPVEVLKLPEHRPYDIAIDLEEGKTPPFGPIYSLAQDERQILFEYVEEQLQKGYIRRSTSSAAGGGRSLLLGFSRERVGKAVSMSCVYV</sequence>
<keyword evidence="2" id="KW-0862">Zinc</keyword>
<dbReference type="SUPFAM" id="SSF57756">
    <property type="entry name" value="Retrovirus zinc finger-like domains"/>
    <property type="match status" value="1"/>
</dbReference>
<name>A0A9P3PVV4_LYOSH</name>
<gene>
    <name evidence="5" type="ORF">LshimejAT787_1105290</name>
</gene>
<dbReference type="GO" id="GO:0008270">
    <property type="term" value="F:zinc ion binding"/>
    <property type="evidence" value="ECO:0007669"/>
    <property type="project" value="UniProtKB-KW"/>
</dbReference>
<evidence type="ECO:0000256" key="2">
    <source>
        <dbReference type="PROSITE-ProRule" id="PRU00047"/>
    </source>
</evidence>
<dbReference type="EMBL" id="BRPK01000011">
    <property type="protein sequence ID" value="GLB42514.1"/>
    <property type="molecule type" value="Genomic_DNA"/>
</dbReference>
<keyword evidence="6" id="KW-1185">Reference proteome</keyword>
<proteinExistence type="predicted"/>
<keyword evidence="2" id="KW-0863">Zinc-finger</keyword>
<feature type="compositionally biased region" description="Low complexity" evidence="3">
    <location>
        <begin position="861"/>
        <end position="870"/>
    </location>
</feature>
<dbReference type="CDD" id="cd00303">
    <property type="entry name" value="retropepsin_like"/>
    <property type="match status" value="1"/>
</dbReference>
<feature type="region of interest" description="Disordered" evidence="3">
    <location>
        <begin position="835"/>
        <end position="880"/>
    </location>
</feature>
<dbReference type="Gene3D" id="2.40.70.10">
    <property type="entry name" value="Acid Proteases"/>
    <property type="match status" value="1"/>
</dbReference>
<feature type="domain" description="CCHC-type" evidence="4">
    <location>
        <begin position="420"/>
        <end position="434"/>
    </location>
</feature>
<feature type="compositionally biased region" description="Low complexity" evidence="3">
    <location>
        <begin position="388"/>
        <end position="403"/>
    </location>
</feature>
<dbReference type="InterPro" id="IPR036875">
    <property type="entry name" value="Znf_CCHC_sf"/>
</dbReference>
<protein>
    <recommendedName>
        <fullName evidence="4">CCHC-type domain-containing protein</fullName>
    </recommendedName>
</protein>
<dbReference type="PROSITE" id="PS50158">
    <property type="entry name" value="ZF_CCHC"/>
    <property type="match status" value="1"/>
</dbReference>
<keyword evidence="1" id="KW-0507">mRNA processing</keyword>
<evidence type="ECO:0000256" key="1">
    <source>
        <dbReference type="ARBA" id="ARBA00022664"/>
    </source>
</evidence>
<dbReference type="InterPro" id="IPR005162">
    <property type="entry name" value="Retrotrans_gag_dom"/>
</dbReference>
<dbReference type="GO" id="GO:0003676">
    <property type="term" value="F:nucleic acid binding"/>
    <property type="evidence" value="ECO:0007669"/>
    <property type="project" value="InterPro"/>
</dbReference>
<evidence type="ECO:0000313" key="5">
    <source>
        <dbReference type="EMBL" id="GLB42514.1"/>
    </source>
</evidence>
<dbReference type="InterPro" id="IPR001878">
    <property type="entry name" value="Znf_CCHC"/>
</dbReference>
<comment type="caution">
    <text evidence="5">The sequence shown here is derived from an EMBL/GenBank/DDBJ whole genome shotgun (WGS) entry which is preliminary data.</text>
</comment>
<dbReference type="PANTHER" id="PTHR15503:SF22">
    <property type="entry name" value="TRANSPOSON TY3-I GAG POLYPROTEIN"/>
    <property type="match status" value="1"/>
</dbReference>
<dbReference type="OrthoDB" id="3036073at2759"/>
<dbReference type="Gene3D" id="3.10.10.10">
    <property type="entry name" value="HIV Type 1 Reverse Transcriptase, subunit A, domain 1"/>
    <property type="match status" value="1"/>
</dbReference>
<dbReference type="InterPro" id="IPR043502">
    <property type="entry name" value="DNA/RNA_pol_sf"/>
</dbReference>
<accession>A0A9P3PVV4</accession>
<keyword evidence="2" id="KW-0479">Metal-binding</keyword>